<evidence type="ECO:0000256" key="2">
    <source>
        <dbReference type="ARBA" id="ARBA00022803"/>
    </source>
</evidence>
<dbReference type="GeneID" id="117644813"/>
<keyword evidence="5" id="KW-1185">Reference proteome</keyword>
<feature type="repeat" description="TPR" evidence="4">
    <location>
        <begin position="540"/>
        <end position="573"/>
    </location>
</feature>
<dbReference type="KEGG" id="tpal:117644813"/>
<dbReference type="InParanoid" id="A0A6P8ZMC0"/>
<evidence type="ECO:0000256" key="3">
    <source>
        <dbReference type="ARBA" id="ARBA00024020"/>
    </source>
</evidence>
<name>A0A6P8ZMC0_THRPL</name>
<evidence type="ECO:0000313" key="6">
    <source>
        <dbReference type="RefSeq" id="XP_034240339.1"/>
    </source>
</evidence>
<protein>
    <submittedName>
        <fullName evidence="6">Tetratricopeptide repeat protein 27</fullName>
    </submittedName>
</protein>
<evidence type="ECO:0000313" key="5">
    <source>
        <dbReference type="Proteomes" id="UP000515158"/>
    </source>
</evidence>
<dbReference type="PANTHER" id="PTHR16193">
    <property type="entry name" value="TETRATRICOPEPTIDE REPEAT PROTEIN 27"/>
    <property type="match status" value="1"/>
</dbReference>
<dbReference type="InterPro" id="IPR044244">
    <property type="entry name" value="TTC27/Emw1"/>
</dbReference>
<evidence type="ECO:0000256" key="4">
    <source>
        <dbReference type="PROSITE-ProRule" id="PRU00339"/>
    </source>
</evidence>
<organism evidence="6">
    <name type="scientific">Thrips palmi</name>
    <name type="common">Melon thrips</name>
    <dbReference type="NCBI Taxonomy" id="161013"/>
    <lineage>
        <taxon>Eukaryota</taxon>
        <taxon>Metazoa</taxon>
        <taxon>Ecdysozoa</taxon>
        <taxon>Arthropoda</taxon>
        <taxon>Hexapoda</taxon>
        <taxon>Insecta</taxon>
        <taxon>Pterygota</taxon>
        <taxon>Neoptera</taxon>
        <taxon>Paraneoptera</taxon>
        <taxon>Thysanoptera</taxon>
        <taxon>Terebrantia</taxon>
        <taxon>Thripoidea</taxon>
        <taxon>Thripidae</taxon>
        <taxon>Thrips</taxon>
    </lineage>
</organism>
<dbReference type="InterPro" id="IPR019734">
    <property type="entry name" value="TPR_rpt"/>
</dbReference>
<proteinExistence type="inferred from homology"/>
<dbReference type="InterPro" id="IPR011990">
    <property type="entry name" value="TPR-like_helical_dom_sf"/>
</dbReference>
<dbReference type="OrthoDB" id="1936594at2759"/>
<evidence type="ECO:0000256" key="1">
    <source>
        <dbReference type="ARBA" id="ARBA00022737"/>
    </source>
</evidence>
<keyword evidence="2 4" id="KW-0802">TPR repeat</keyword>
<accession>A0A6P8ZMC0</accession>
<sequence length="817" mass="93469">MGVAIDKLNETQRSLLLLNGDDLFGENGELREYFPDADFVKYLSCDVSKKIFEKFQKNCESQNVEECLKQCVLSWLNEENSTERQFQLLSVGIAALLAFVQDNWCGPSLKESVPWLQPCMHTTDEDCVNVFIENLVLDAEAVVSVARHPELLVLARAVFLSELPDLESTLWWRFRCIAVHQQILEEKSPQLHEELVTLKDRLLQCEFLKKDRDLSILAQLEISQVHLSYHEVQPSQQLIQAALEEANLSINLTGALGKRTRFQVRELAQLTLDVQSSTETRNKPCIQKDLPKDLKLDDDVRLDKIKFSNSVDGQYNDLTPIQQACVLAAFVQTQKCQPKDKLADEELLAYLTCLLSQPQVWSFQLSGLLFRSKIESNHSRTVERSMTQTQVLVDSVNAPAPESWQRLSMIFCSHLCPSWTLEEQLADFFVSLGCINSALDVYLRLQCWEQVIACYNHLKLRHKAEEIIRQELAKKETVKLWCLLGDATDNVDYYEKAWNLSNKKSARAQKHWGLYFFHRKQYAEAIPHLQESLSHNSLQTTLWFQLGYASLQQEEWSIAATAYRRCCVLDPENFEAWNNLSKAYVNLGQKNRAWKSLQEALKWDYENWRVWENFLIVSLDCAVMDEVIRSYHRIIDLREKHLDVEVLEILGKAIIDNLPDCDGVPCGALLGKALELLGRITAQITNNWKVWRLYSRLTRVLPNPTPETEFKAVQHLQKAHRAAVVDASWVNDTEVCLEVIGLSEELANVSLTFANKSTSKQQSSSVLSSSKLSLKSTLTKIKQQRLDLLTGQVEEVLLPHYNNLDGLLQQIAEASAA</sequence>
<comment type="similarity">
    <text evidence="3">Belongs to the TTC27 family.</text>
</comment>
<dbReference type="PROSITE" id="PS50005">
    <property type="entry name" value="TPR"/>
    <property type="match status" value="2"/>
</dbReference>
<reference evidence="6" key="1">
    <citation type="submission" date="2025-08" db="UniProtKB">
        <authorList>
            <consortium name="RefSeq"/>
        </authorList>
    </citation>
    <scope>IDENTIFICATION</scope>
    <source>
        <tissue evidence="6">Total insect</tissue>
    </source>
</reference>
<dbReference type="Proteomes" id="UP000515158">
    <property type="component" value="Unplaced"/>
</dbReference>
<dbReference type="Pfam" id="PF13431">
    <property type="entry name" value="TPR_17"/>
    <property type="match status" value="1"/>
</dbReference>
<gene>
    <name evidence="6" type="primary">LOC117644813</name>
</gene>
<dbReference type="FunCoup" id="A0A6P8ZMC0">
    <property type="interactions" value="2260"/>
</dbReference>
<dbReference type="RefSeq" id="XP_034240339.1">
    <property type="nucleotide sequence ID" value="XM_034384448.1"/>
</dbReference>
<feature type="repeat" description="TPR" evidence="4">
    <location>
        <begin position="574"/>
        <end position="607"/>
    </location>
</feature>
<dbReference type="Gene3D" id="1.25.40.10">
    <property type="entry name" value="Tetratricopeptide repeat domain"/>
    <property type="match status" value="1"/>
</dbReference>
<dbReference type="AlphaFoldDB" id="A0A6P8ZMC0"/>
<dbReference type="PANTHER" id="PTHR16193:SF0">
    <property type="entry name" value="TETRATRICOPEPTIDE REPEAT PROTEIN 27"/>
    <property type="match status" value="1"/>
</dbReference>
<keyword evidence="1" id="KW-0677">Repeat</keyword>
<dbReference type="SMART" id="SM00028">
    <property type="entry name" value="TPR"/>
    <property type="match status" value="3"/>
</dbReference>
<dbReference type="SUPFAM" id="SSF48452">
    <property type="entry name" value="TPR-like"/>
    <property type="match status" value="1"/>
</dbReference>